<organism evidence="1">
    <name type="scientific">marine sediment metagenome</name>
    <dbReference type="NCBI Taxonomy" id="412755"/>
    <lineage>
        <taxon>unclassified sequences</taxon>
        <taxon>metagenomes</taxon>
        <taxon>ecological metagenomes</taxon>
    </lineage>
</organism>
<proteinExistence type="predicted"/>
<dbReference type="Gene3D" id="3.40.50.720">
    <property type="entry name" value="NAD(P)-binding Rossmann-like Domain"/>
    <property type="match status" value="1"/>
</dbReference>
<gene>
    <name evidence="1" type="ORF">S12H4_48279</name>
</gene>
<evidence type="ECO:0000313" key="1">
    <source>
        <dbReference type="EMBL" id="GAJ03495.1"/>
    </source>
</evidence>
<protein>
    <submittedName>
        <fullName evidence="1">Uncharacterized protein</fullName>
    </submittedName>
</protein>
<sequence>LAERLARQYGRSITYSVYPFDRELVGEGLGGGLYTKVIHGIIIGCVDNVAARRELAEGVHFGTWWLDAGNGRNSGQVLIGDTQNVEGLRGAFDKQTLQVIHLPMPSMQVPSILIPPVRIEPKQRDCAEAIEADEQSPVINQAMAALVLEFVYRLLQGNLIWMGAYIDLDAGTLQTIPAEPVTIARMCGVKVDTLYSGFKCSKGPYYNTLRGRR</sequence>
<accession>X1VBU8</accession>
<dbReference type="AlphaFoldDB" id="X1VBU8"/>
<name>X1VBU8_9ZZZZ</name>
<dbReference type="EMBL" id="BARW01030155">
    <property type="protein sequence ID" value="GAJ03495.1"/>
    <property type="molecule type" value="Genomic_DNA"/>
</dbReference>
<feature type="non-terminal residue" evidence="1">
    <location>
        <position position="1"/>
    </location>
</feature>
<reference evidence="1" key="1">
    <citation type="journal article" date="2014" name="Front. Microbiol.">
        <title>High frequency of phylogenetically diverse reductive dehalogenase-homologous genes in deep subseafloor sedimentary metagenomes.</title>
        <authorList>
            <person name="Kawai M."/>
            <person name="Futagami T."/>
            <person name="Toyoda A."/>
            <person name="Takaki Y."/>
            <person name="Nishi S."/>
            <person name="Hori S."/>
            <person name="Arai W."/>
            <person name="Tsubouchi T."/>
            <person name="Morono Y."/>
            <person name="Uchiyama I."/>
            <person name="Ito T."/>
            <person name="Fujiyama A."/>
            <person name="Inagaki F."/>
            <person name="Takami H."/>
        </authorList>
    </citation>
    <scope>NUCLEOTIDE SEQUENCE</scope>
    <source>
        <strain evidence="1">Expedition CK06-06</strain>
    </source>
</reference>
<comment type="caution">
    <text evidence="1">The sequence shown here is derived from an EMBL/GenBank/DDBJ whole genome shotgun (WGS) entry which is preliminary data.</text>
</comment>